<sequence length="75" mass="8141">MKSSSVDNVICKNIPFSTASLIFLSREKKKKPSLIFLQTGSDPPSSLLRLSPSIRNLLIFTAISGKVFALVSSLT</sequence>
<protein>
    <submittedName>
        <fullName evidence="1">Uncharacterized protein</fullName>
    </submittedName>
</protein>
<dbReference type="EMBL" id="CM004404">
    <property type="protein sequence ID" value="OAY24170.1"/>
    <property type="molecule type" value="Genomic_DNA"/>
</dbReference>
<evidence type="ECO:0000313" key="1">
    <source>
        <dbReference type="EMBL" id="OAY24170.1"/>
    </source>
</evidence>
<organism evidence="1">
    <name type="scientific">Manihot esculenta</name>
    <name type="common">Cassava</name>
    <name type="synonym">Jatropha manihot</name>
    <dbReference type="NCBI Taxonomy" id="3983"/>
    <lineage>
        <taxon>Eukaryota</taxon>
        <taxon>Viridiplantae</taxon>
        <taxon>Streptophyta</taxon>
        <taxon>Embryophyta</taxon>
        <taxon>Tracheophyta</taxon>
        <taxon>Spermatophyta</taxon>
        <taxon>Magnoliopsida</taxon>
        <taxon>eudicotyledons</taxon>
        <taxon>Gunneridae</taxon>
        <taxon>Pentapetalae</taxon>
        <taxon>rosids</taxon>
        <taxon>fabids</taxon>
        <taxon>Malpighiales</taxon>
        <taxon>Euphorbiaceae</taxon>
        <taxon>Crotonoideae</taxon>
        <taxon>Manihoteae</taxon>
        <taxon>Manihot</taxon>
    </lineage>
</organism>
<name>A0A2C9U452_MANES</name>
<gene>
    <name evidence="1" type="ORF">MANES_18G140200</name>
</gene>
<reference evidence="1" key="1">
    <citation type="submission" date="2016-02" db="EMBL/GenBank/DDBJ databases">
        <title>WGS assembly of Manihot esculenta.</title>
        <authorList>
            <person name="Bredeson J.V."/>
            <person name="Prochnik S.E."/>
            <person name="Lyons J.B."/>
            <person name="Schmutz J."/>
            <person name="Grimwood J."/>
            <person name="Vrebalov J."/>
            <person name="Bart R.S."/>
            <person name="Amuge T."/>
            <person name="Ferguson M.E."/>
            <person name="Green R."/>
            <person name="Putnam N."/>
            <person name="Stites J."/>
            <person name="Rounsley S."/>
            <person name="Rokhsar D.S."/>
        </authorList>
    </citation>
    <scope>NUCLEOTIDE SEQUENCE [LARGE SCALE GENOMIC DNA]</scope>
    <source>
        <tissue evidence="1">Leaf</tissue>
    </source>
</reference>
<dbReference type="AlphaFoldDB" id="A0A2C9U452"/>
<accession>A0A2C9U452</accession>
<proteinExistence type="predicted"/>